<comment type="similarity">
    <text evidence="11">Belongs to the class I-like SAM-binding methyltransferase superfamily. RsmB/NOP family.</text>
</comment>
<dbReference type="InterPro" id="IPR054728">
    <property type="entry name" value="RsmB-like_ferredoxin"/>
</dbReference>
<keyword evidence="5 11" id="KW-0808">Transferase</keyword>
<dbReference type="InterPro" id="IPR049560">
    <property type="entry name" value="MeTrfase_RsmB-F_NOP2_cat"/>
</dbReference>
<dbReference type="Proteomes" id="UP000749471">
    <property type="component" value="Unassembled WGS sequence"/>
</dbReference>
<dbReference type="GO" id="GO:0008168">
    <property type="term" value="F:methyltransferase activity"/>
    <property type="evidence" value="ECO:0007669"/>
    <property type="project" value="UniProtKB-KW"/>
</dbReference>
<evidence type="ECO:0000259" key="12">
    <source>
        <dbReference type="PROSITE" id="PS51686"/>
    </source>
</evidence>
<proteinExistence type="inferred from homology"/>
<dbReference type="PANTHER" id="PTHR22807">
    <property type="entry name" value="NOP2 YEAST -RELATED NOL1/NOP2/FMU SUN DOMAIN-CONTAINING"/>
    <property type="match status" value="1"/>
</dbReference>
<dbReference type="EC" id="2.1.1.176" evidence="3"/>
<dbReference type="EMBL" id="JAHLPM010000004">
    <property type="protein sequence ID" value="MBU5437762.1"/>
    <property type="molecule type" value="Genomic_DNA"/>
</dbReference>
<keyword evidence="7 11" id="KW-0694">RNA-binding</keyword>
<evidence type="ECO:0000313" key="13">
    <source>
        <dbReference type="EMBL" id="MBU5437762.1"/>
    </source>
</evidence>
<comment type="function">
    <text evidence="1">Specifically methylates the cytosine at position 967 (m5C967) of 16S rRNA.</text>
</comment>
<dbReference type="Pfam" id="PF01189">
    <property type="entry name" value="Methyltr_RsmB-F"/>
    <property type="match status" value="1"/>
</dbReference>
<organism evidence="13 14">
    <name type="scientific">Tissierella simiarum</name>
    <dbReference type="NCBI Taxonomy" id="2841534"/>
    <lineage>
        <taxon>Bacteria</taxon>
        <taxon>Bacillati</taxon>
        <taxon>Bacillota</taxon>
        <taxon>Tissierellia</taxon>
        <taxon>Tissierellales</taxon>
        <taxon>Tissierellaceae</taxon>
        <taxon>Tissierella</taxon>
    </lineage>
</organism>
<gene>
    <name evidence="13" type="primary">rsmB</name>
    <name evidence="13" type="ORF">KQI42_07070</name>
</gene>
<feature type="binding site" evidence="11">
    <location>
        <position position="311"/>
    </location>
    <ligand>
        <name>S-adenosyl-L-methionine</name>
        <dbReference type="ChEBI" id="CHEBI:59789"/>
    </ligand>
</feature>
<accession>A0ABS6E4C9</accession>
<comment type="caution">
    <text evidence="13">The sequence shown here is derived from an EMBL/GenBank/DDBJ whole genome shotgun (WGS) entry which is preliminary data.</text>
</comment>
<dbReference type="RefSeq" id="WP_216518162.1">
    <property type="nucleotide sequence ID" value="NZ_JAHLPM010000004.1"/>
</dbReference>
<sequence>MSHDAREIAFNILLDINQNGAFSNIAINRHIKSGLNPQDENLIRELVYGVLENKLYIDHMISKVSKIKLKKIHPSIFEILRMGVYQIVFMDKIPDRAAVNECVNIVKKYGHKGTVGFVNGVLRNASRNKEEIIVVDEKNKLDYISIKYSHPKWMVKRWIEEFGEDFTEKLCQANNHKAEINIRVNTIKTTKDILKKTLMSRDYVVRDGLYAKDCLIIDNPYRITDLEEFKLGHFIIQDESSMLVGQIMNPREESLVLDVCSAPGGKSTHIGQIMNNKGSIISRDIYDHKIKLINDNAQRLGINIIKTEVFDGLKKDDSLYNKLDYCLVDAPCSGLGLIRRKPEIKWNRKEEDIKDLSILQYKILENVKDYIKKDGILIYSTCTIEKDENINIVNKFLKENDNFRLISIDNLVENKDEIPTFKKGYLQLFPHIHNTDGFFIAKMIKER</sequence>
<keyword evidence="4 11" id="KW-0489">Methyltransferase</keyword>
<dbReference type="PANTHER" id="PTHR22807:SF53">
    <property type="entry name" value="RIBOSOMAL RNA SMALL SUBUNIT METHYLTRANSFERASE B-RELATED"/>
    <property type="match status" value="1"/>
</dbReference>
<evidence type="ECO:0000256" key="3">
    <source>
        <dbReference type="ARBA" id="ARBA00012140"/>
    </source>
</evidence>
<feature type="domain" description="SAM-dependent MTase RsmB/NOP-type" evidence="12">
    <location>
        <begin position="170"/>
        <end position="446"/>
    </location>
</feature>
<dbReference type="Pfam" id="PF01029">
    <property type="entry name" value="NusB"/>
    <property type="match status" value="1"/>
</dbReference>
<reference evidence="13 14" key="1">
    <citation type="submission" date="2021-06" db="EMBL/GenBank/DDBJ databases">
        <authorList>
            <person name="Sun Q."/>
            <person name="Li D."/>
        </authorList>
    </citation>
    <scope>NUCLEOTIDE SEQUENCE [LARGE SCALE GENOMIC DNA]</scope>
    <source>
        <strain evidence="13 14">MSJ-40</strain>
    </source>
</reference>
<feature type="binding site" evidence="11">
    <location>
        <position position="284"/>
    </location>
    <ligand>
        <name>S-adenosyl-L-methionine</name>
        <dbReference type="ChEBI" id="CHEBI:59789"/>
    </ligand>
</feature>
<dbReference type="NCBIfam" id="NF011494">
    <property type="entry name" value="PRK14902.1"/>
    <property type="match status" value="1"/>
</dbReference>
<evidence type="ECO:0000313" key="14">
    <source>
        <dbReference type="Proteomes" id="UP000749471"/>
    </source>
</evidence>
<feature type="binding site" evidence="11">
    <location>
        <position position="329"/>
    </location>
    <ligand>
        <name>S-adenosyl-L-methionine</name>
        <dbReference type="ChEBI" id="CHEBI:59789"/>
    </ligand>
</feature>
<feature type="binding site" evidence="11">
    <location>
        <begin position="260"/>
        <end position="266"/>
    </location>
    <ligand>
        <name>S-adenosyl-L-methionine</name>
        <dbReference type="ChEBI" id="CHEBI:59789"/>
    </ligand>
</feature>
<evidence type="ECO:0000256" key="5">
    <source>
        <dbReference type="ARBA" id="ARBA00022679"/>
    </source>
</evidence>
<evidence type="ECO:0000256" key="10">
    <source>
        <dbReference type="ARBA" id="ARBA00047283"/>
    </source>
</evidence>
<dbReference type="InterPro" id="IPR001678">
    <property type="entry name" value="MeTrfase_RsmB-F_NOP2_dom"/>
</dbReference>
<dbReference type="InterPro" id="IPR023267">
    <property type="entry name" value="RCMT"/>
</dbReference>
<evidence type="ECO:0000256" key="1">
    <source>
        <dbReference type="ARBA" id="ARBA00002724"/>
    </source>
</evidence>
<dbReference type="Pfam" id="PF22458">
    <property type="entry name" value="RsmF-B_ferredox"/>
    <property type="match status" value="1"/>
</dbReference>
<dbReference type="NCBIfam" id="TIGR00563">
    <property type="entry name" value="rsmB"/>
    <property type="match status" value="1"/>
</dbReference>
<dbReference type="GO" id="GO:0032259">
    <property type="term" value="P:methylation"/>
    <property type="evidence" value="ECO:0007669"/>
    <property type="project" value="UniProtKB-KW"/>
</dbReference>
<evidence type="ECO:0000256" key="11">
    <source>
        <dbReference type="PROSITE-ProRule" id="PRU01023"/>
    </source>
</evidence>
<dbReference type="PROSITE" id="PS51686">
    <property type="entry name" value="SAM_MT_RSMB_NOP"/>
    <property type="match status" value="1"/>
</dbReference>
<dbReference type="InterPro" id="IPR006027">
    <property type="entry name" value="NusB_RsmB_TIM44"/>
</dbReference>
<feature type="active site" description="Nucleophile" evidence="11">
    <location>
        <position position="382"/>
    </location>
</feature>
<evidence type="ECO:0000256" key="4">
    <source>
        <dbReference type="ARBA" id="ARBA00022603"/>
    </source>
</evidence>
<evidence type="ECO:0000256" key="7">
    <source>
        <dbReference type="ARBA" id="ARBA00022884"/>
    </source>
</evidence>
<evidence type="ECO:0000256" key="8">
    <source>
        <dbReference type="ARBA" id="ARBA00030399"/>
    </source>
</evidence>
<dbReference type="NCBIfam" id="TIGR00446">
    <property type="entry name" value="nop2p"/>
    <property type="match status" value="1"/>
</dbReference>
<keyword evidence="6 11" id="KW-0949">S-adenosyl-L-methionine</keyword>
<comment type="catalytic activity">
    <reaction evidence="10">
        <text>cytidine(967) in 16S rRNA + S-adenosyl-L-methionine = 5-methylcytidine(967) in 16S rRNA + S-adenosyl-L-homocysteine + H(+)</text>
        <dbReference type="Rhea" id="RHEA:42748"/>
        <dbReference type="Rhea" id="RHEA-COMP:10219"/>
        <dbReference type="Rhea" id="RHEA-COMP:10220"/>
        <dbReference type="ChEBI" id="CHEBI:15378"/>
        <dbReference type="ChEBI" id="CHEBI:57856"/>
        <dbReference type="ChEBI" id="CHEBI:59789"/>
        <dbReference type="ChEBI" id="CHEBI:74483"/>
        <dbReference type="ChEBI" id="CHEBI:82748"/>
        <dbReference type="EC" id="2.1.1.176"/>
    </reaction>
</comment>
<dbReference type="InterPro" id="IPR004573">
    <property type="entry name" value="rRNA_ssu_MeTfrase_B"/>
</dbReference>
<protein>
    <recommendedName>
        <fullName evidence="3">16S rRNA (cytosine(967)-C(5))-methyltransferase</fullName>
        <ecNumber evidence="3">2.1.1.176</ecNumber>
    </recommendedName>
    <alternativeName>
        <fullName evidence="8">16S rRNA m5C967 methyltransferase</fullName>
    </alternativeName>
    <alternativeName>
        <fullName evidence="9">rRNA (cytosine-C(5)-)-methyltransferase RsmB</fullName>
    </alternativeName>
</protein>
<comment type="subcellular location">
    <subcellularLocation>
        <location evidence="2">Cytoplasm</location>
    </subcellularLocation>
</comment>
<dbReference type="InterPro" id="IPR011023">
    <property type="entry name" value="Nop2p"/>
</dbReference>
<keyword evidence="14" id="KW-1185">Reference proteome</keyword>
<name>A0ABS6E4C9_9FIRM</name>
<evidence type="ECO:0000256" key="6">
    <source>
        <dbReference type="ARBA" id="ARBA00022691"/>
    </source>
</evidence>
<evidence type="ECO:0000256" key="2">
    <source>
        <dbReference type="ARBA" id="ARBA00004496"/>
    </source>
</evidence>
<evidence type="ECO:0000256" key="9">
    <source>
        <dbReference type="ARBA" id="ARBA00031088"/>
    </source>
</evidence>